<dbReference type="EMBL" id="QFPP01000007">
    <property type="protein sequence ID" value="PZQ77965.1"/>
    <property type="molecule type" value="Genomic_DNA"/>
</dbReference>
<sequence length="67" mass="7396">MRPDLISFTFAIGAALLSGWLAGTARYEGAAIAALVLCAFVWDLIAQWSHDERMAAEDEYMAQRFKG</sequence>
<reference evidence="2 3" key="1">
    <citation type="submission" date="2017-08" db="EMBL/GenBank/DDBJ databases">
        <title>Infants hospitalized years apart are colonized by the same room-sourced microbial strains.</title>
        <authorList>
            <person name="Brooks B."/>
            <person name="Olm M.R."/>
            <person name="Firek B.A."/>
            <person name="Baker R."/>
            <person name="Thomas B.C."/>
            <person name="Morowitz M.J."/>
            <person name="Banfield J.F."/>
        </authorList>
    </citation>
    <scope>NUCLEOTIDE SEQUENCE [LARGE SCALE GENOMIC DNA]</scope>
    <source>
        <strain evidence="2">S2_005_003_R2_41</strain>
    </source>
</reference>
<evidence type="ECO:0000313" key="2">
    <source>
        <dbReference type="EMBL" id="PZQ77965.1"/>
    </source>
</evidence>
<name>A0A2W5QSS5_VARPD</name>
<dbReference type="AlphaFoldDB" id="A0A2W5QSS5"/>
<proteinExistence type="predicted"/>
<feature type="transmembrane region" description="Helical" evidence="1">
    <location>
        <begin position="5"/>
        <end position="23"/>
    </location>
</feature>
<keyword evidence="1" id="KW-0472">Membrane</keyword>
<accession>A0A2W5QSS5</accession>
<dbReference type="Proteomes" id="UP000249135">
    <property type="component" value="Unassembled WGS sequence"/>
</dbReference>
<comment type="caution">
    <text evidence="2">The sequence shown here is derived from an EMBL/GenBank/DDBJ whole genome shotgun (WGS) entry which is preliminary data.</text>
</comment>
<keyword evidence="1" id="KW-0812">Transmembrane</keyword>
<evidence type="ECO:0000256" key="1">
    <source>
        <dbReference type="SAM" id="Phobius"/>
    </source>
</evidence>
<feature type="transmembrane region" description="Helical" evidence="1">
    <location>
        <begin position="29"/>
        <end position="46"/>
    </location>
</feature>
<organism evidence="2 3">
    <name type="scientific">Variovorax paradoxus</name>
    <dbReference type="NCBI Taxonomy" id="34073"/>
    <lineage>
        <taxon>Bacteria</taxon>
        <taxon>Pseudomonadati</taxon>
        <taxon>Pseudomonadota</taxon>
        <taxon>Betaproteobacteria</taxon>
        <taxon>Burkholderiales</taxon>
        <taxon>Comamonadaceae</taxon>
        <taxon>Variovorax</taxon>
    </lineage>
</organism>
<gene>
    <name evidence="2" type="ORF">DI563_02065</name>
</gene>
<evidence type="ECO:0000313" key="3">
    <source>
        <dbReference type="Proteomes" id="UP000249135"/>
    </source>
</evidence>
<protein>
    <submittedName>
        <fullName evidence="2">Uncharacterized protein</fullName>
    </submittedName>
</protein>
<keyword evidence="1" id="KW-1133">Transmembrane helix</keyword>